<accession>A0A3E3K1E3</accession>
<evidence type="ECO:0000313" key="1">
    <source>
        <dbReference type="EMBL" id="RGE86544.1"/>
    </source>
</evidence>
<organism evidence="1 2">
    <name type="scientific">Sellimonas intestinalis</name>
    <dbReference type="NCBI Taxonomy" id="1653434"/>
    <lineage>
        <taxon>Bacteria</taxon>
        <taxon>Bacillati</taxon>
        <taxon>Bacillota</taxon>
        <taxon>Clostridia</taxon>
        <taxon>Lachnospirales</taxon>
        <taxon>Lachnospiraceae</taxon>
        <taxon>Sellimonas</taxon>
    </lineage>
</organism>
<keyword evidence="2" id="KW-1185">Reference proteome</keyword>
<comment type="caution">
    <text evidence="1">The sequence shown here is derived from an EMBL/GenBank/DDBJ whole genome shotgun (WGS) entry which is preliminary data.</text>
</comment>
<dbReference type="RefSeq" id="WP_053768812.1">
    <property type="nucleotide sequence ID" value="NZ_JBKSYV010000001.1"/>
</dbReference>
<sequence>MDKKLLKNLKNFSSDDYVNIESFLSFTKDTQELRDSLASLESLGYIKVVYSSGQIYEIVLLPLCIEYFKTI</sequence>
<evidence type="ECO:0000313" key="2">
    <source>
        <dbReference type="Proteomes" id="UP000261080"/>
    </source>
</evidence>
<dbReference type="AlphaFoldDB" id="A0A3E3K1E3"/>
<name>A0A3E3K1E3_9FIRM</name>
<protein>
    <submittedName>
        <fullName evidence="1">Uncharacterized protein</fullName>
    </submittedName>
</protein>
<dbReference type="Proteomes" id="UP000261080">
    <property type="component" value="Unassembled WGS sequence"/>
</dbReference>
<proteinExistence type="predicted"/>
<reference evidence="1 2" key="1">
    <citation type="submission" date="2018-08" db="EMBL/GenBank/DDBJ databases">
        <title>A genome reference for cultivated species of the human gut microbiota.</title>
        <authorList>
            <person name="Zou Y."/>
            <person name="Xue W."/>
            <person name="Luo G."/>
        </authorList>
    </citation>
    <scope>NUCLEOTIDE SEQUENCE [LARGE SCALE GENOMIC DNA]</scope>
    <source>
        <strain evidence="1 2">AF37-2AT</strain>
    </source>
</reference>
<gene>
    <name evidence="1" type="ORF">DW016_10895</name>
</gene>
<dbReference type="EMBL" id="QVLX01000005">
    <property type="protein sequence ID" value="RGE86544.1"/>
    <property type="molecule type" value="Genomic_DNA"/>
</dbReference>